<evidence type="ECO:0000313" key="3">
    <source>
        <dbReference type="EMBL" id="EPS99452.1"/>
    </source>
</evidence>
<evidence type="ECO:0000256" key="1">
    <source>
        <dbReference type="ARBA" id="ARBA00023002"/>
    </source>
</evidence>
<dbReference type="SUPFAM" id="SSF50129">
    <property type="entry name" value="GroES-like"/>
    <property type="match status" value="1"/>
</dbReference>
<gene>
    <name evidence="3" type="ORF">FOMPIDRAFT_1124261</name>
</gene>
<dbReference type="InterPro" id="IPR011032">
    <property type="entry name" value="GroES-like_sf"/>
</dbReference>
<keyword evidence="1" id="KW-0560">Oxidoreductase</keyword>
<dbReference type="Proteomes" id="UP000015241">
    <property type="component" value="Unassembled WGS sequence"/>
</dbReference>
<dbReference type="EMBL" id="KE504156">
    <property type="protein sequence ID" value="EPS99452.1"/>
    <property type="molecule type" value="Genomic_DNA"/>
</dbReference>
<sequence length="202" mass="22529">PEPGKTTLYDDSQTIDLDTVPLNGGFLIKTLVLSIDPYLRGKMRDPSVKSYSPPYTLGQPYANFGVGRVLRSEHSAVKAGDHVYGVLPFQEYTVVAEPARLGPDIFRVLENKEGLPWSAYVGVCGMPGEYIASRVQEIWTGVARRVDHLAHGAGTMTRIRQRLPILHALALFKFRKYGLTSRGEVGPLARDLVHVQWRELRT</sequence>
<keyword evidence="4" id="KW-1185">Reference proteome</keyword>
<proteinExistence type="predicted"/>
<accession>S8E3R7</accession>
<dbReference type="InParanoid" id="S8E3R7"/>
<evidence type="ECO:0000259" key="2">
    <source>
        <dbReference type="Pfam" id="PF16884"/>
    </source>
</evidence>
<dbReference type="PANTHER" id="PTHR43205">
    <property type="entry name" value="PROSTAGLANDIN REDUCTASE"/>
    <property type="match status" value="1"/>
</dbReference>
<dbReference type="Pfam" id="PF16884">
    <property type="entry name" value="ADH_N_2"/>
    <property type="match status" value="1"/>
</dbReference>
<dbReference type="eggNOG" id="KOG1196">
    <property type="taxonomic scope" value="Eukaryota"/>
</dbReference>
<dbReference type="GO" id="GO:0016628">
    <property type="term" value="F:oxidoreductase activity, acting on the CH-CH group of donors, NAD or NADP as acceptor"/>
    <property type="evidence" value="ECO:0007669"/>
    <property type="project" value="InterPro"/>
</dbReference>
<protein>
    <recommendedName>
        <fullName evidence="2">Oxidoreductase N-terminal domain-containing protein</fullName>
    </recommendedName>
</protein>
<dbReference type="STRING" id="743788.S8E3R7"/>
<dbReference type="OrthoDB" id="809632at2759"/>
<dbReference type="PANTHER" id="PTHR43205:SF7">
    <property type="entry name" value="PROSTAGLANDIN REDUCTASE 1"/>
    <property type="match status" value="1"/>
</dbReference>
<dbReference type="AlphaFoldDB" id="S8E3R7"/>
<feature type="domain" description="Oxidoreductase N-terminal" evidence="2">
    <location>
        <begin position="21"/>
        <end position="97"/>
    </location>
</feature>
<dbReference type="HOGENOM" id="CLU_1357492_0_0_1"/>
<dbReference type="InterPro" id="IPR041694">
    <property type="entry name" value="ADH_N_2"/>
</dbReference>
<dbReference type="Gene3D" id="3.90.180.10">
    <property type="entry name" value="Medium-chain alcohol dehydrogenases, catalytic domain"/>
    <property type="match status" value="1"/>
</dbReference>
<feature type="non-terminal residue" evidence="3">
    <location>
        <position position="1"/>
    </location>
</feature>
<dbReference type="InterPro" id="IPR045010">
    <property type="entry name" value="MDR_fam"/>
</dbReference>
<reference evidence="3 4" key="1">
    <citation type="journal article" date="2012" name="Science">
        <title>The Paleozoic origin of enzymatic lignin decomposition reconstructed from 31 fungal genomes.</title>
        <authorList>
            <person name="Floudas D."/>
            <person name="Binder M."/>
            <person name="Riley R."/>
            <person name="Barry K."/>
            <person name="Blanchette R.A."/>
            <person name="Henrissat B."/>
            <person name="Martinez A.T."/>
            <person name="Otillar R."/>
            <person name="Spatafora J.W."/>
            <person name="Yadav J.S."/>
            <person name="Aerts A."/>
            <person name="Benoit I."/>
            <person name="Boyd A."/>
            <person name="Carlson A."/>
            <person name="Copeland A."/>
            <person name="Coutinho P.M."/>
            <person name="de Vries R.P."/>
            <person name="Ferreira P."/>
            <person name="Findley K."/>
            <person name="Foster B."/>
            <person name="Gaskell J."/>
            <person name="Glotzer D."/>
            <person name="Gorecki P."/>
            <person name="Heitman J."/>
            <person name="Hesse C."/>
            <person name="Hori C."/>
            <person name="Igarashi K."/>
            <person name="Jurgens J.A."/>
            <person name="Kallen N."/>
            <person name="Kersten P."/>
            <person name="Kohler A."/>
            <person name="Kuees U."/>
            <person name="Kumar T.K.A."/>
            <person name="Kuo A."/>
            <person name="LaButti K."/>
            <person name="Larrondo L.F."/>
            <person name="Lindquist E."/>
            <person name="Ling A."/>
            <person name="Lombard V."/>
            <person name="Lucas S."/>
            <person name="Lundell T."/>
            <person name="Martin R."/>
            <person name="McLaughlin D.J."/>
            <person name="Morgenstern I."/>
            <person name="Morin E."/>
            <person name="Murat C."/>
            <person name="Nagy L.G."/>
            <person name="Nolan M."/>
            <person name="Ohm R.A."/>
            <person name="Patyshakuliyeva A."/>
            <person name="Rokas A."/>
            <person name="Ruiz-Duenas F.J."/>
            <person name="Sabat G."/>
            <person name="Salamov A."/>
            <person name="Samejima M."/>
            <person name="Schmutz J."/>
            <person name="Slot J.C."/>
            <person name="St John F."/>
            <person name="Stenlid J."/>
            <person name="Sun H."/>
            <person name="Sun S."/>
            <person name="Syed K."/>
            <person name="Tsang A."/>
            <person name="Wiebenga A."/>
            <person name="Young D."/>
            <person name="Pisabarro A."/>
            <person name="Eastwood D.C."/>
            <person name="Martin F."/>
            <person name="Cullen D."/>
            <person name="Grigoriev I.V."/>
            <person name="Hibbett D.S."/>
        </authorList>
    </citation>
    <scope>NUCLEOTIDE SEQUENCE</scope>
    <source>
        <strain evidence="4">FP-58527</strain>
    </source>
</reference>
<evidence type="ECO:0000313" key="4">
    <source>
        <dbReference type="Proteomes" id="UP000015241"/>
    </source>
</evidence>
<name>S8E3R7_FOMSC</name>
<organism evidence="3 4">
    <name type="scientific">Fomitopsis schrenkii</name>
    <name type="common">Brown rot fungus</name>
    <dbReference type="NCBI Taxonomy" id="2126942"/>
    <lineage>
        <taxon>Eukaryota</taxon>
        <taxon>Fungi</taxon>
        <taxon>Dikarya</taxon>
        <taxon>Basidiomycota</taxon>
        <taxon>Agaricomycotina</taxon>
        <taxon>Agaricomycetes</taxon>
        <taxon>Polyporales</taxon>
        <taxon>Fomitopsis</taxon>
    </lineage>
</organism>